<dbReference type="PROSITE" id="PS01169">
    <property type="entry name" value="RIBOSOMAL_L21"/>
    <property type="match status" value="1"/>
</dbReference>
<dbReference type="HAMAP" id="MF_01363">
    <property type="entry name" value="Ribosomal_bL21"/>
    <property type="match status" value="1"/>
</dbReference>
<organism evidence="8 9">
    <name type="scientific">Candidatus Purcelliella pentastirinorum</name>
    <dbReference type="NCBI Taxonomy" id="472834"/>
    <lineage>
        <taxon>Bacteria</taxon>
        <taxon>Pseudomonadati</taxon>
        <taxon>Pseudomonadota</taxon>
        <taxon>Gammaproteobacteria</taxon>
        <taxon>Enterobacterales</taxon>
        <taxon>Enterobacteriaceae</taxon>
        <taxon>Candidatus Purcelliella</taxon>
    </lineage>
</organism>
<evidence type="ECO:0000256" key="5">
    <source>
        <dbReference type="ARBA" id="ARBA00023274"/>
    </source>
</evidence>
<evidence type="ECO:0000313" key="9">
    <source>
        <dbReference type="Proteomes" id="UP000256856"/>
    </source>
</evidence>
<dbReference type="InterPro" id="IPR036164">
    <property type="entry name" value="bL21-like_sf"/>
</dbReference>
<dbReference type="KEGG" id="ppet:C9I82_011"/>
<dbReference type="GO" id="GO:1990904">
    <property type="term" value="C:ribonucleoprotein complex"/>
    <property type="evidence" value="ECO:0007669"/>
    <property type="project" value="UniProtKB-KW"/>
</dbReference>
<reference evidence="8 9" key="1">
    <citation type="submission" date="2018-03" db="EMBL/GenBank/DDBJ databases">
        <title>A parallel universe: an anciently diverged bacterial symbiosis in a Hawaiian planthopper (Hemiptera: Cixiidae) reveals rearranged nutritional responsibilities.</title>
        <authorList>
            <person name="Bennett G."/>
            <person name="Mao M."/>
        </authorList>
    </citation>
    <scope>NUCLEOTIDE SEQUENCE [LARGE SCALE GENOMIC DNA]</scope>
    <source>
        <strain evidence="8 9">OLIH</strain>
    </source>
</reference>
<dbReference type="GO" id="GO:0005737">
    <property type="term" value="C:cytoplasm"/>
    <property type="evidence" value="ECO:0007669"/>
    <property type="project" value="UniProtKB-ARBA"/>
</dbReference>
<keyword evidence="9" id="KW-1185">Reference proteome</keyword>
<keyword evidence="4 6" id="KW-0689">Ribosomal protein</keyword>
<comment type="subunit">
    <text evidence="6">Part of the 50S ribosomal subunit. Contacts protein L20.</text>
</comment>
<evidence type="ECO:0000313" key="8">
    <source>
        <dbReference type="EMBL" id="AXN01993.1"/>
    </source>
</evidence>
<dbReference type="NCBIfam" id="TIGR00061">
    <property type="entry name" value="L21"/>
    <property type="match status" value="1"/>
</dbReference>
<dbReference type="AlphaFoldDB" id="A0A346DZ38"/>
<dbReference type="InterPro" id="IPR018258">
    <property type="entry name" value="Ribosomal_bL21_CS"/>
</dbReference>
<protein>
    <recommendedName>
        <fullName evidence="6">Large ribosomal subunit protein bL21</fullName>
    </recommendedName>
</protein>
<dbReference type="PANTHER" id="PTHR21349">
    <property type="entry name" value="50S RIBOSOMAL PROTEIN L21"/>
    <property type="match status" value="1"/>
</dbReference>
<dbReference type="SUPFAM" id="SSF141091">
    <property type="entry name" value="L21p-like"/>
    <property type="match status" value="1"/>
</dbReference>
<evidence type="ECO:0000256" key="3">
    <source>
        <dbReference type="ARBA" id="ARBA00022884"/>
    </source>
</evidence>
<name>A0A346DZ38_9ENTR</name>
<dbReference type="EMBL" id="CP028374">
    <property type="protein sequence ID" value="AXN01993.1"/>
    <property type="molecule type" value="Genomic_DNA"/>
</dbReference>
<evidence type="ECO:0000256" key="4">
    <source>
        <dbReference type="ARBA" id="ARBA00022980"/>
    </source>
</evidence>
<dbReference type="PANTHER" id="PTHR21349:SF0">
    <property type="entry name" value="LARGE RIBOSOMAL SUBUNIT PROTEIN BL21M"/>
    <property type="match status" value="1"/>
</dbReference>
<comment type="function">
    <text evidence="6 7">This protein binds to 23S rRNA in the presence of protein L20.</text>
</comment>
<dbReference type="GO" id="GO:0006412">
    <property type="term" value="P:translation"/>
    <property type="evidence" value="ECO:0007669"/>
    <property type="project" value="UniProtKB-UniRule"/>
</dbReference>
<dbReference type="GO" id="GO:0019843">
    <property type="term" value="F:rRNA binding"/>
    <property type="evidence" value="ECO:0007669"/>
    <property type="project" value="UniProtKB-UniRule"/>
</dbReference>
<keyword evidence="5 6" id="KW-0687">Ribonucleoprotein</keyword>
<evidence type="ECO:0000256" key="7">
    <source>
        <dbReference type="RuleBase" id="RU000562"/>
    </source>
</evidence>
<gene>
    <name evidence="6" type="primary">rplU</name>
    <name evidence="8" type="ORF">C9I82_011</name>
</gene>
<dbReference type="InterPro" id="IPR001787">
    <property type="entry name" value="Ribosomal_bL21"/>
</dbReference>
<dbReference type="GO" id="GO:0003735">
    <property type="term" value="F:structural constituent of ribosome"/>
    <property type="evidence" value="ECO:0007669"/>
    <property type="project" value="InterPro"/>
</dbReference>
<sequence>MQEFFMYAVIQNGGKQYKVLEGVKLRVDKIELPVGKKFKINKILMFVNKNDTIVGFPYVSNIFIKAKILFHGRDKKIKIIKFNRRKHYRKFRGHRQYFTDIKILNIILC</sequence>
<keyword evidence="3 6" id="KW-0694">RNA-binding</keyword>
<accession>A0A346DZ38</accession>
<evidence type="ECO:0000256" key="2">
    <source>
        <dbReference type="ARBA" id="ARBA00022730"/>
    </source>
</evidence>
<keyword evidence="2 6" id="KW-0699">rRNA-binding</keyword>
<dbReference type="GO" id="GO:0005840">
    <property type="term" value="C:ribosome"/>
    <property type="evidence" value="ECO:0007669"/>
    <property type="project" value="UniProtKB-KW"/>
</dbReference>
<evidence type="ECO:0000256" key="1">
    <source>
        <dbReference type="ARBA" id="ARBA00008563"/>
    </source>
</evidence>
<dbReference type="Pfam" id="PF00829">
    <property type="entry name" value="Ribosomal_L21p"/>
    <property type="match status" value="1"/>
</dbReference>
<evidence type="ECO:0000256" key="6">
    <source>
        <dbReference type="HAMAP-Rule" id="MF_01363"/>
    </source>
</evidence>
<dbReference type="InterPro" id="IPR028909">
    <property type="entry name" value="bL21-like"/>
</dbReference>
<dbReference type="Proteomes" id="UP000256856">
    <property type="component" value="Chromosome"/>
</dbReference>
<proteinExistence type="inferred from homology"/>
<comment type="similarity">
    <text evidence="1 6 7">Belongs to the bacterial ribosomal protein bL21 family.</text>
</comment>